<keyword evidence="1" id="KW-0694">RNA-binding</keyword>
<dbReference type="InterPro" id="IPR036397">
    <property type="entry name" value="RNaseH_sf"/>
</dbReference>
<proteinExistence type="predicted"/>
<dbReference type="InterPro" id="IPR013103">
    <property type="entry name" value="RVT_2"/>
</dbReference>
<protein>
    <recommendedName>
        <fullName evidence="3">Integrase catalytic domain-containing protein</fullName>
    </recommendedName>
</protein>
<dbReference type="SUPFAM" id="SSF53098">
    <property type="entry name" value="Ribonuclease H-like"/>
    <property type="match status" value="1"/>
</dbReference>
<dbReference type="RefSeq" id="XP_067495994.1">
    <property type="nucleotide sequence ID" value="XM_067630032.1"/>
</dbReference>
<dbReference type="Pfam" id="PF00665">
    <property type="entry name" value="rve"/>
    <property type="match status" value="1"/>
</dbReference>
<name>A0A437AH48_ARTFL</name>
<dbReference type="InterPro" id="IPR012337">
    <property type="entry name" value="RNaseH-like_sf"/>
</dbReference>
<sequence length="1430" mass="160556">MRLISRTDLLGTVTGEDEEPEKLKRVFKPLYIKVANPASEPTRQTRRSASKAPTTRATTSKATASRASGSRAPAQADSQSEDEEDDEISDTEAQSEHSTRISGLYTIDGHTIKGTVMQQDPRRGYLTSVPNEDHKNWQKREREALALLTCCISDSLQKIYSEPATAAQLWEELNKAYAPTQNFSMASSLHISFFKMEPISNEKQADWLGRLRTIQAQLVGTKYMIADNVLRDAYLLGLPALYKPTVDTIWPMIRNNPDMTTYQVQQIIQEVETREMAHPNCMKDSTAQANYAGGTPKGAPEGYRDSSRNRGRGKGDRYGYMATEEGGRVTTLGNGWLVDSGATDTYTMEKTDLAGYRMLPQPLPISTASGAYIHVLGRGMAQIQPNLRVPALWVPKIARKLLSTHTLWKAGYMTVIGDATYIIERKTNRLIALTEWKILPTAMLTSSTIDEENPNSEELNAEFDVFNLNPTPNEEVTSEPDSQATLSEDAKQFMLWHNRLGYIGYQAQKKLMKRLAPNVWVGEKNLPACWVCIRAKMRRTYNRTKAQPRSSTLWEKVHSDLSGRLLQTEGGKSYFVVFIEDHSRWAEVETLERKIDVCDSFESVIIHVEKREWLGRPSKILKFRCDNGTGEYINQKFQSLLIRNGIKLETSPPWHQDSNGVAERWMAILVVIATAILHRADLPVSFWGEAIVMAAYLKNRLPSAGLPDEKSPYEVLNGHPPDLSHLKPFGCLAWYWVPKEKRQGKFVAHASPCLFMGYVKDSTTLYKIWNGIGFHNEKNLKWEEDVFLGKSGLAREIMQHDYRLRNGAGNQPGNRTSRFKRAYEDPAPTESRLSSTINQGPLPKLNTSEPASSHIEPPVVQDQGEVRGRQFLSHIEIPAPAKRRVRFEIPNEPLSGPANGNVGPQRTEIPAAGGRSGSRCGDARGPSSSAEDLTITSKPACAAGECLEPPKQVVREQPRSSEKAPGDAQSGSRLRSRNKPAVGAYLDKCTSGSSDSDYTESHRVKHVKRRRANRGWLLEGAAPNEVTQSDRVDGAVRKWALMTTQGRIASDWEPQSYEEAINCIEKNRWRKAIQEELDSHKANESFVIADLPKEHKALASKWVFKIKTQDVPVRYKARTKGKMEKIKKALKAKYEMSDVGEAKTFLGIQIKRDRQRETVTLCQSASIKTILTRYGMDQCNPTKVPMERNLTVDDGELLTGDAIRWYQQLNGQFMYLMVCTRPDLAYVVGQLAKYNSRPTTVHAEAARKVLRYLSGTKSLGLTLGGNQEGNQQGNLLLGYSDSDLAGDLDDRKSTGGHLWFLNKSLIIWKSKKQTIVADGTWHAEYIAASEATKDAIWLERLIKTAGIQLRKPPILRLDCTAAQSLITNPKQHNRTKHVDIKYHLVRDIYTKRELQIKRVPSADNPADDLTKPLAKLKHQEHATAMGLRLL</sequence>
<feature type="domain" description="Integrase catalytic" evidence="3">
    <location>
        <begin position="544"/>
        <end position="720"/>
    </location>
</feature>
<dbReference type="GO" id="GO:0005634">
    <property type="term" value="C:nucleus"/>
    <property type="evidence" value="ECO:0007669"/>
    <property type="project" value="UniProtKB-ARBA"/>
</dbReference>
<dbReference type="PANTHER" id="PTHR11439">
    <property type="entry name" value="GAG-POL-RELATED RETROTRANSPOSON"/>
    <property type="match status" value="1"/>
</dbReference>
<evidence type="ECO:0000313" key="4">
    <source>
        <dbReference type="EMBL" id="RVD90450.1"/>
    </source>
</evidence>
<feature type="region of interest" description="Disordered" evidence="2">
    <location>
        <begin position="285"/>
        <end position="320"/>
    </location>
</feature>
<keyword evidence="5" id="KW-1185">Reference proteome</keyword>
<gene>
    <name evidence="4" type="ORF">DFL_001415</name>
</gene>
<feature type="region of interest" description="Disordered" evidence="2">
    <location>
        <begin position="952"/>
        <end position="1002"/>
    </location>
</feature>
<evidence type="ECO:0000313" key="5">
    <source>
        <dbReference type="Proteomes" id="UP000283090"/>
    </source>
</evidence>
<feature type="compositionally biased region" description="Basic and acidic residues" evidence="2">
    <location>
        <begin position="302"/>
        <end position="317"/>
    </location>
</feature>
<dbReference type="GeneID" id="93583726"/>
<comment type="caution">
    <text evidence="4">The sequence shown here is derived from an EMBL/GenBank/DDBJ whole genome shotgun (WGS) entry which is preliminary data.</text>
</comment>
<dbReference type="InterPro" id="IPR001584">
    <property type="entry name" value="Integrase_cat-core"/>
</dbReference>
<dbReference type="InterPro" id="IPR025724">
    <property type="entry name" value="GAG-pre-integrase_dom"/>
</dbReference>
<dbReference type="Proteomes" id="UP000283090">
    <property type="component" value="Unassembled WGS sequence"/>
</dbReference>
<dbReference type="Pfam" id="PF07727">
    <property type="entry name" value="RVT_2"/>
    <property type="match status" value="1"/>
</dbReference>
<dbReference type="Pfam" id="PF14223">
    <property type="entry name" value="Retrotran_gag_2"/>
    <property type="match status" value="1"/>
</dbReference>
<dbReference type="EMBL" id="SAEB01000001">
    <property type="protein sequence ID" value="RVD90450.1"/>
    <property type="molecule type" value="Genomic_DNA"/>
</dbReference>
<dbReference type="CDD" id="cd09272">
    <property type="entry name" value="RNase_HI_RT_Ty1"/>
    <property type="match status" value="1"/>
</dbReference>
<evidence type="ECO:0000259" key="3">
    <source>
        <dbReference type="PROSITE" id="PS50994"/>
    </source>
</evidence>
<organism evidence="4 5">
    <name type="scientific">Arthrobotrys flagrans</name>
    <name type="common">Nematode-trapping fungus</name>
    <name type="synonym">Trichothecium flagrans</name>
    <dbReference type="NCBI Taxonomy" id="97331"/>
    <lineage>
        <taxon>Eukaryota</taxon>
        <taxon>Fungi</taxon>
        <taxon>Dikarya</taxon>
        <taxon>Ascomycota</taxon>
        <taxon>Pezizomycotina</taxon>
        <taxon>Orbiliomycetes</taxon>
        <taxon>Orbiliales</taxon>
        <taxon>Orbiliaceae</taxon>
        <taxon>Arthrobotrys</taxon>
    </lineage>
</organism>
<evidence type="ECO:0000256" key="2">
    <source>
        <dbReference type="SAM" id="MobiDB-lite"/>
    </source>
</evidence>
<dbReference type="GO" id="GO:0015074">
    <property type="term" value="P:DNA integration"/>
    <property type="evidence" value="ECO:0007669"/>
    <property type="project" value="InterPro"/>
</dbReference>
<feature type="region of interest" description="Disordered" evidence="2">
    <location>
        <begin position="823"/>
        <end position="858"/>
    </location>
</feature>
<feature type="compositionally biased region" description="Low complexity" evidence="2">
    <location>
        <begin position="50"/>
        <end position="78"/>
    </location>
</feature>
<dbReference type="VEuPathDB" id="FungiDB:DFL_001415"/>
<dbReference type="OrthoDB" id="4849395at2759"/>
<dbReference type="Gene3D" id="3.30.420.10">
    <property type="entry name" value="Ribonuclease H-like superfamily/Ribonuclease H"/>
    <property type="match status" value="1"/>
</dbReference>
<evidence type="ECO:0000256" key="1">
    <source>
        <dbReference type="ARBA" id="ARBA00022884"/>
    </source>
</evidence>
<feature type="region of interest" description="Disordered" evidence="2">
    <location>
        <begin position="1"/>
        <end position="105"/>
    </location>
</feature>
<feature type="region of interest" description="Disordered" evidence="2">
    <location>
        <begin position="890"/>
        <end position="933"/>
    </location>
</feature>
<reference evidence="4 5" key="1">
    <citation type="submission" date="2019-01" db="EMBL/GenBank/DDBJ databases">
        <title>Intercellular communication is required for trap formation in the nematode-trapping fungus Duddingtonia flagrans.</title>
        <authorList>
            <person name="Youssar L."/>
            <person name="Wernet V."/>
            <person name="Hensel N."/>
            <person name="Hildebrandt H.-G."/>
            <person name="Fischer R."/>
        </authorList>
    </citation>
    <scope>NUCLEOTIDE SEQUENCE [LARGE SCALE GENOMIC DNA]</scope>
    <source>
        <strain evidence="4 5">CBS H-5679</strain>
    </source>
</reference>
<feature type="compositionally biased region" description="Polar residues" evidence="2">
    <location>
        <begin position="831"/>
        <end position="851"/>
    </location>
</feature>
<feature type="compositionally biased region" description="Acidic residues" evidence="2">
    <location>
        <begin position="79"/>
        <end position="90"/>
    </location>
</feature>
<feature type="compositionally biased region" description="Basic and acidic residues" evidence="2">
    <location>
        <begin position="953"/>
        <end position="965"/>
    </location>
</feature>
<dbReference type="STRING" id="97331.A0A437AH48"/>
<dbReference type="Pfam" id="PF13976">
    <property type="entry name" value="gag_pre-integrs"/>
    <property type="match status" value="1"/>
</dbReference>
<dbReference type="PROSITE" id="PS50994">
    <property type="entry name" value="INTEGRASE"/>
    <property type="match status" value="1"/>
</dbReference>
<dbReference type="PANTHER" id="PTHR11439:SF483">
    <property type="entry name" value="PEPTIDE SYNTHASE GLIP-LIKE, PUTATIVE (AFU_ORTHOLOGUE AFUA_3G12920)-RELATED"/>
    <property type="match status" value="1"/>
</dbReference>
<accession>A0A437AH48</accession>
<dbReference type="GO" id="GO:0003723">
    <property type="term" value="F:RNA binding"/>
    <property type="evidence" value="ECO:0007669"/>
    <property type="project" value="UniProtKB-KW"/>
</dbReference>